<dbReference type="EMBL" id="JAZGJQ010000008">
    <property type="protein sequence ID" value="MEE6147820.1"/>
    <property type="molecule type" value="Genomic_DNA"/>
</dbReference>
<dbReference type="Pfam" id="PF02357">
    <property type="entry name" value="NusG"/>
    <property type="match status" value="1"/>
</dbReference>
<dbReference type="PROSITE" id="PS01014">
    <property type="entry name" value="NUSG"/>
    <property type="match status" value="1"/>
</dbReference>
<dbReference type="PANTHER" id="PTHR30265:SF2">
    <property type="entry name" value="TRANSCRIPTION TERMINATION_ANTITERMINATION PROTEIN NUSG"/>
    <property type="match status" value="1"/>
</dbReference>
<comment type="similarity">
    <text evidence="5 7">Belongs to the NusG family.</text>
</comment>
<dbReference type="InterPro" id="IPR047050">
    <property type="entry name" value="NGN"/>
</dbReference>
<evidence type="ECO:0000256" key="1">
    <source>
        <dbReference type="ARBA" id="ARBA00022472"/>
    </source>
</evidence>
<evidence type="ECO:0000259" key="8">
    <source>
        <dbReference type="SMART" id="SM00738"/>
    </source>
</evidence>
<evidence type="ECO:0000256" key="6">
    <source>
        <dbReference type="NCBIfam" id="TIGR00922"/>
    </source>
</evidence>
<keyword evidence="4 5" id="KW-0804">Transcription</keyword>
<name>A0ABU7RB87_9ACTN</name>
<dbReference type="Gene3D" id="3.30.70.940">
    <property type="entry name" value="NusG, N-terminal domain"/>
    <property type="match status" value="1"/>
</dbReference>
<evidence type="ECO:0000313" key="10">
    <source>
        <dbReference type="Proteomes" id="UP001332931"/>
    </source>
</evidence>
<keyword evidence="10" id="KW-1185">Reference proteome</keyword>
<sequence>MPKRWFVLHTYSGYENKVKTDLEHRIETYNLEDKIDNIQIPMEEVTEIKDGGERTTKESKVFPGYVLVHIEADHRKVDDNTWAVVRNTPGVTGFVGIDGTPMPLRRSEYDKIMRRSGNVGPKQQATPKRTSTNLEVGQAIKVVSGPLADFDGQVSEVNLEAGKVKVMLMIFGRETPVELTLDQVTVLE</sequence>
<comment type="function">
    <text evidence="5 7">Participates in transcription elongation, termination and antitermination.</text>
</comment>
<dbReference type="SUPFAM" id="SSF82679">
    <property type="entry name" value="N-utilization substance G protein NusG, N-terminal domain"/>
    <property type="match status" value="1"/>
</dbReference>
<dbReference type="InterPro" id="IPR036735">
    <property type="entry name" value="NGN_dom_sf"/>
</dbReference>
<organism evidence="9 10">
    <name type="scientific">Olsenella absiana</name>
    <dbReference type="NCBI Taxonomy" id="3115222"/>
    <lineage>
        <taxon>Bacteria</taxon>
        <taxon>Bacillati</taxon>
        <taxon>Actinomycetota</taxon>
        <taxon>Coriobacteriia</taxon>
        <taxon>Coriobacteriales</taxon>
        <taxon>Atopobiaceae</taxon>
        <taxon>Olsenella</taxon>
    </lineage>
</organism>
<dbReference type="RefSeq" id="WP_330958586.1">
    <property type="nucleotide sequence ID" value="NZ_JAZGJQ010000008.1"/>
</dbReference>
<evidence type="ECO:0000256" key="5">
    <source>
        <dbReference type="HAMAP-Rule" id="MF_00948"/>
    </source>
</evidence>
<evidence type="ECO:0000256" key="3">
    <source>
        <dbReference type="ARBA" id="ARBA00023015"/>
    </source>
</evidence>
<dbReference type="PANTHER" id="PTHR30265">
    <property type="entry name" value="RHO-INTERACTING TRANSCRIPTION TERMINATION FACTOR NUSG"/>
    <property type="match status" value="1"/>
</dbReference>
<dbReference type="Gene3D" id="2.30.30.30">
    <property type="match status" value="1"/>
</dbReference>
<dbReference type="InterPro" id="IPR015869">
    <property type="entry name" value="Transcrpt_antiterm_NusG_bac_CS"/>
</dbReference>
<keyword evidence="2 5" id="KW-0889">Transcription antitermination</keyword>
<dbReference type="PRINTS" id="PR00338">
    <property type="entry name" value="NUSGTNSCPFCT"/>
</dbReference>
<dbReference type="InterPro" id="IPR008991">
    <property type="entry name" value="Translation_prot_SH3-like_sf"/>
</dbReference>
<dbReference type="InterPro" id="IPR006645">
    <property type="entry name" value="NGN-like_dom"/>
</dbReference>
<proteinExistence type="inferred from homology"/>
<dbReference type="Proteomes" id="UP001332931">
    <property type="component" value="Unassembled WGS sequence"/>
</dbReference>
<dbReference type="InterPro" id="IPR014722">
    <property type="entry name" value="Rib_uL2_dom2"/>
</dbReference>
<evidence type="ECO:0000256" key="4">
    <source>
        <dbReference type="ARBA" id="ARBA00023163"/>
    </source>
</evidence>
<evidence type="ECO:0000256" key="7">
    <source>
        <dbReference type="RuleBase" id="RU000538"/>
    </source>
</evidence>
<dbReference type="SMART" id="SM00738">
    <property type="entry name" value="NGN"/>
    <property type="match status" value="1"/>
</dbReference>
<feature type="domain" description="NusG-like N-terminal" evidence="8">
    <location>
        <begin position="2"/>
        <end position="116"/>
    </location>
</feature>
<comment type="caution">
    <text evidence="9">The sequence shown here is derived from an EMBL/GenBank/DDBJ whole genome shotgun (WGS) entry which is preliminary data.</text>
</comment>
<accession>A0ABU7RB87</accession>
<evidence type="ECO:0000313" key="9">
    <source>
        <dbReference type="EMBL" id="MEE6147820.1"/>
    </source>
</evidence>
<protein>
    <recommendedName>
        <fullName evidence="5 6">Transcription termination/antitermination protein NusG</fullName>
    </recommendedName>
</protein>
<gene>
    <name evidence="5 9" type="primary">nusG</name>
    <name evidence="9" type="ORF">VXJ25_07470</name>
</gene>
<dbReference type="NCBIfam" id="TIGR00922">
    <property type="entry name" value="nusG"/>
    <property type="match status" value="1"/>
</dbReference>
<dbReference type="InterPro" id="IPR001062">
    <property type="entry name" value="Transcrpt_antiterm_NusG"/>
</dbReference>
<dbReference type="InterPro" id="IPR043425">
    <property type="entry name" value="NusG-like"/>
</dbReference>
<keyword evidence="3 5" id="KW-0805">Transcription regulation</keyword>
<evidence type="ECO:0000256" key="2">
    <source>
        <dbReference type="ARBA" id="ARBA00022814"/>
    </source>
</evidence>
<reference evidence="9 10" key="1">
    <citation type="submission" date="2024-01" db="EMBL/GenBank/DDBJ databases">
        <title>Description of Olsenella sp. nov., isolated from pig feces.</title>
        <authorList>
            <person name="Chang Y.-H."/>
        </authorList>
    </citation>
    <scope>NUCLEOTIDE SEQUENCE [LARGE SCALE GENOMIC DNA]</scope>
    <source>
        <strain evidence="9 10">YH-ols2223</strain>
    </source>
</reference>
<dbReference type="HAMAP" id="MF_00948">
    <property type="entry name" value="NusG"/>
    <property type="match status" value="1"/>
</dbReference>
<dbReference type="CDD" id="cd09891">
    <property type="entry name" value="NGN_Bact_1"/>
    <property type="match status" value="1"/>
</dbReference>
<dbReference type="SUPFAM" id="SSF50104">
    <property type="entry name" value="Translation proteins SH3-like domain"/>
    <property type="match status" value="1"/>
</dbReference>
<keyword evidence="1 5" id="KW-0806">Transcription termination</keyword>
<dbReference type="CDD" id="cd06091">
    <property type="entry name" value="KOW_NusG"/>
    <property type="match status" value="1"/>
</dbReference>